<reference evidence="4" key="2">
    <citation type="submission" date="2020-09" db="EMBL/GenBank/DDBJ databases">
        <authorList>
            <person name="Sun Q."/>
            <person name="Ohkuma M."/>
        </authorList>
    </citation>
    <scope>NUCLEOTIDE SEQUENCE</scope>
    <source>
        <strain evidence="4">JCM 4386</strain>
    </source>
</reference>
<accession>A0A918FTD8</accession>
<dbReference type="InterPro" id="IPR040198">
    <property type="entry name" value="Fido_containing"/>
</dbReference>
<feature type="domain" description="Fido" evidence="3">
    <location>
        <begin position="131"/>
        <end position="289"/>
    </location>
</feature>
<reference evidence="4" key="1">
    <citation type="journal article" date="2014" name="Int. J. Syst. Evol. Microbiol.">
        <title>Complete genome sequence of Corynebacterium casei LMG S-19264T (=DSM 44701T), isolated from a smear-ripened cheese.</title>
        <authorList>
            <consortium name="US DOE Joint Genome Institute (JGI-PGF)"/>
            <person name="Walter F."/>
            <person name="Albersmeier A."/>
            <person name="Kalinowski J."/>
            <person name="Ruckert C."/>
        </authorList>
    </citation>
    <scope>NUCLEOTIDE SEQUENCE</scope>
    <source>
        <strain evidence="4">JCM 4386</strain>
    </source>
</reference>
<evidence type="ECO:0000259" key="3">
    <source>
        <dbReference type="PROSITE" id="PS51459"/>
    </source>
</evidence>
<protein>
    <submittedName>
        <fullName evidence="4">Fic family protein</fullName>
    </submittedName>
</protein>
<dbReference type="EMBL" id="BMTL01000007">
    <property type="protein sequence ID" value="GGR80744.1"/>
    <property type="molecule type" value="Genomic_DNA"/>
</dbReference>
<evidence type="ECO:0000256" key="1">
    <source>
        <dbReference type="PIRSR" id="PIRSR640198-1"/>
    </source>
</evidence>
<feature type="active site" evidence="1">
    <location>
        <position position="216"/>
    </location>
</feature>
<dbReference type="GO" id="GO:0005524">
    <property type="term" value="F:ATP binding"/>
    <property type="evidence" value="ECO:0007669"/>
    <property type="project" value="UniProtKB-KW"/>
</dbReference>
<dbReference type="Proteomes" id="UP000606194">
    <property type="component" value="Unassembled WGS sequence"/>
</dbReference>
<keyword evidence="2" id="KW-0067">ATP-binding</keyword>
<evidence type="ECO:0000256" key="2">
    <source>
        <dbReference type="PIRSR" id="PIRSR640198-2"/>
    </source>
</evidence>
<keyword evidence="5" id="KW-1185">Reference proteome</keyword>
<evidence type="ECO:0000313" key="4">
    <source>
        <dbReference type="EMBL" id="GGR80744.1"/>
    </source>
</evidence>
<dbReference type="PANTHER" id="PTHR13504:SF38">
    <property type="entry name" value="FIDO DOMAIN-CONTAINING PROTEIN"/>
    <property type="match status" value="1"/>
</dbReference>
<keyword evidence="2" id="KW-0547">Nucleotide-binding</keyword>
<gene>
    <name evidence="4" type="ORF">GCM10010269_19860</name>
</gene>
<sequence length="419" mass="45395">MPGVEEQDLRTFAAYEPDLLRGRQLRLSAELAAEVAEVDRLVRAFNDAAPTSPHLESLARFLLRSEAVASSRIEGVVASARAIAHLELMLATKAGDDQRTHRGISDSAREVVNNVLALRRAVTALSETEAVTVDDINGLQAALMVETEQDESSGFLRTVQNWVGGNAYGPHGAEYVPPTPEAVGPLMDDLAAFISEDHPLPLVQAALVHAQFETIHPYHDGNGRTGRALIHTALARQGLAVGHVLPISMSLLAHAREYIAGLNAFRYVGEPDSSAAAVGVDAWIRVFLAATRDAVAEARRFTDELSQMRRAWYAKLAHYREGQGLRGQPRKGAAVVRLMEQLPGVPIVTARATQSLLGISFVSASNALEELAGAGVVQVKEVERGTRAYLATDVLDLINGAERRLTYTKWDLPELDAWV</sequence>
<evidence type="ECO:0000313" key="5">
    <source>
        <dbReference type="Proteomes" id="UP000606194"/>
    </source>
</evidence>
<dbReference type="PANTHER" id="PTHR13504">
    <property type="entry name" value="FIDO DOMAIN-CONTAINING PROTEIN DDB_G0283145"/>
    <property type="match status" value="1"/>
</dbReference>
<dbReference type="Pfam" id="PF13784">
    <property type="entry name" value="Fic_N"/>
    <property type="match status" value="1"/>
</dbReference>
<dbReference type="PROSITE" id="PS51459">
    <property type="entry name" value="FIDO"/>
    <property type="match status" value="1"/>
</dbReference>
<dbReference type="InterPro" id="IPR036597">
    <property type="entry name" value="Fido-like_dom_sf"/>
</dbReference>
<name>A0A918FTD8_9ACTN</name>
<dbReference type="SUPFAM" id="SSF140931">
    <property type="entry name" value="Fic-like"/>
    <property type="match status" value="1"/>
</dbReference>
<dbReference type="InterPro" id="IPR003812">
    <property type="entry name" value="Fido"/>
</dbReference>
<comment type="caution">
    <text evidence="4">The sequence shown here is derived from an EMBL/GenBank/DDBJ whole genome shotgun (WGS) entry which is preliminary data.</text>
</comment>
<organism evidence="4 5">
    <name type="scientific">Streptomyces humidus</name>
    <dbReference type="NCBI Taxonomy" id="52259"/>
    <lineage>
        <taxon>Bacteria</taxon>
        <taxon>Bacillati</taxon>
        <taxon>Actinomycetota</taxon>
        <taxon>Actinomycetes</taxon>
        <taxon>Kitasatosporales</taxon>
        <taxon>Streptomycetaceae</taxon>
        <taxon>Streptomyces</taxon>
    </lineage>
</organism>
<dbReference type="Gene3D" id="1.10.3290.10">
    <property type="entry name" value="Fido-like domain"/>
    <property type="match status" value="1"/>
</dbReference>
<proteinExistence type="predicted"/>
<dbReference type="Pfam" id="PF02661">
    <property type="entry name" value="Fic"/>
    <property type="match status" value="1"/>
</dbReference>
<feature type="binding site" evidence="2">
    <location>
        <begin position="220"/>
        <end position="227"/>
    </location>
    <ligand>
        <name>ATP</name>
        <dbReference type="ChEBI" id="CHEBI:30616"/>
    </ligand>
</feature>
<dbReference type="InterPro" id="IPR025758">
    <property type="entry name" value="Fic/DOC_N"/>
</dbReference>
<dbReference type="AlphaFoldDB" id="A0A918FTD8"/>